<accession>A0A6L2KFN6</accession>
<organism evidence="1">
    <name type="scientific">Tanacetum cinerariifolium</name>
    <name type="common">Dalmatian daisy</name>
    <name type="synonym">Chrysanthemum cinerariifolium</name>
    <dbReference type="NCBI Taxonomy" id="118510"/>
    <lineage>
        <taxon>Eukaryota</taxon>
        <taxon>Viridiplantae</taxon>
        <taxon>Streptophyta</taxon>
        <taxon>Embryophyta</taxon>
        <taxon>Tracheophyta</taxon>
        <taxon>Spermatophyta</taxon>
        <taxon>Magnoliopsida</taxon>
        <taxon>eudicotyledons</taxon>
        <taxon>Gunneridae</taxon>
        <taxon>Pentapetalae</taxon>
        <taxon>asterids</taxon>
        <taxon>campanulids</taxon>
        <taxon>Asterales</taxon>
        <taxon>Asteraceae</taxon>
        <taxon>Asteroideae</taxon>
        <taxon>Anthemideae</taxon>
        <taxon>Anthemidinae</taxon>
        <taxon>Tanacetum</taxon>
    </lineage>
</organism>
<proteinExistence type="predicted"/>
<dbReference type="EMBL" id="BKCJ010002387">
    <property type="protein sequence ID" value="GEU48216.1"/>
    <property type="molecule type" value="Genomic_DNA"/>
</dbReference>
<name>A0A6L2KFN6_TANCI</name>
<evidence type="ECO:0000313" key="1">
    <source>
        <dbReference type="EMBL" id="GEU48216.1"/>
    </source>
</evidence>
<protein>
    <submittedName>
        <fullName evidence="1">Putative zinc knuckle CX2CX4HX4C</fullName>
    </submittedName>
</protein>
<reference evidence="1" key="1">
    <citation type="journal article" date="2019" name="Sci. Rep.">
        <title>Draft genome of Tanacetum cinerariifolium, the natural source of mosquito coil.</title>
        <authorList>
            <person name="Yamashiro T."/>
            <person name="Shiraishi A."/>
            <person name="Satake H."/>
            <person name="Nakayama K."/>
        </authorList>
    </citation>
    <scope>NUCLEOTIDE SEQUENCE</scope>
</reference>
<comment type="caution">
    <text evidence="1">The sequence shown here is derived from an EMBL/GenBank/DDBJ whole genome shotgun (WGS) entry which is preliminary data.</text>
</comment>
<sequence length="87" mass="9621">MKSWGRSSYARAMIELRADVELKDTIVVVVSKLVGDGFLCTLYILSMSENLPETVVEDPNDDDDFVDYGLTGTALQFAIVFDINLLG</sequence>
<gene>
    <name evidence="1" type="ORF">Tci_020194</name>
</gene>
<dbReference type="AlphaFoldDB" id="A0A6L2KFN6"/>